<reference evidence="1" key="1">
    <citation type="submission" date="2021-05" db="EMBL/GenBank/DDBJ databases">
        <authorList>
            <person name="Alioto T."/>
            <person name="Alioto T."/>
            <person name="Gomez Garrido J."/>
        </authorList>
    </citation>
    <scope>NUCLEOTIDE SEQUENCE</scope>
</reference>
<name>A0A8D8Z8E6_9HEMI</name>
<accession>A0A8D8Z8E6</accession>
<organism evidence="1">
    <name type="scientific">Cacopsylla melanoneura</name>
    <dbReference type="NCBI Taxonomy" id="428564"/>
    <lineage>
        <taxon>Eukaryota</taxon>
        <taxon>Metazoa</taxon>
        <taxon>Ecdysozoa</taxon>
        <taxon>Arthropoda</taxon>
        <taxon>Hexapoda</taxon>
        <taxon>Insecta</taxon>
        <taxon>Pterygota</taxon>
        <taxon>Neoptera</taxon>
        <taxon>Paraneoptera</taxon>
        <taxon>Hemiptera</taxon>
        <taxon>Sternorrhyncha</taxon>
        <taxon>Psylloidea</taxon>
        <taxon>Psyllidae</taxon>
        <taxon>Psyllinae</taxon>
        <taxon>Cacopsylla</taxon>
    </lineage>
</organism>
<sequence length="103" mass="11263">MSSKICLLNGKIPADLNPEMIFADENAALYTLPTISGIFENRSLCPGCSAIHFANIALSLIFNDEKTVKSRGCKWFVVCGGKVSNVIPFSLQYKTVSRELCDS</sequence>
<protein>
    <submittedName>
        <fullName evidence="1">Uncharacterized protein</fullName>
    </submittedName>
</protein>
<evidence type="ECO:0000313" key="1">
    <source>
        <dbReference type="EMBL" id="CAG6741606.1"/>
    </source>
</evidence>
<dbReference type="EMBL" id="HBUF01427853">
    <property type="protein sequence ID" value="CAG6741606.1"/>
    <property type="molecule type" value="Transcribed_RNA"/>
</dbReference>
<proteinExistence type="predicted"/>
<dbReference type="EMBL" id="HBUF01308206">
    <property type="protein sequence ID" value="CAG6692625.1"/>
    <property type="molecule type" value="Transcribed_RNA"/>
</dbReference>
<dbReference type="AlphaFoldDB" id="A0A8D8Z8E6"/>
<dbReference type="EMBL" id="HBUF01597895">
    <property type="protein sequence ID" value="CAG6775275.1"/>
    <property type="molecule type" value="Transcribed_RNA"/>
</dbReference>